<evidence type="ECO:0000313" key="1">
    <source>
        <dbReference type="EMBL" id="SEM84544.1"/>
    </source>
</evidence>
<dbReference type="RefSeq" id="WP_042449539.1">
    <property type="nucleotide sequence ID" value="NZ_BBPN01000016.1"/>
</dbReference>
<name>A0A1H8BQZ9_STRJI</name>
<evidence type="ECO:0008006" key="3">
    <source>
        <dbReference type="Google" id="ProtNLM"/>
    </source>
</evidence>
<organism evidence="1 2">
    <name type="scientific">Streptacidiphilus jiangxiensis</name>
    <dbReference type="NCBI Taxonomy" id="235985"/>
    <lineage>
        <taxon>Bacteria</taxon>
        <taxon>Bacillati</taxon>
        <taxon>Actinomycetota</taxon>
        <taxon>Actinomycetes</taxon>
        <taxon>Kitasatosporales</taxon>
        <taxon>Streptomycetaceae</taxon>
        <taxon>Streptacidiphilus</taxon>
    </lineage>
</organism>
<accession>A0A1H8BQZ9</accession>
<evidence type="ECO:0000313" key="2">
    <source>
        <dbReference type="Proteomes" id="UP000183015"/>
    </source>
</evidence>
<proteinExistence type="predicted"/>
<dbReference type="OrthoDB" id="4232655at2"/>
<gene>
    <name evidence="1" type="ORF">SAMN05414137_1737</name>
</gene>
<protein>
    <recommendedName>
        <fullName evidence="3">DUF742 domain-containing protein</fullName>
    </recommendedName>
</protein>
<reference evidence="2" key="1">
    <citation type="submission" date="2016-10" db="EMBL/GenBank/DDBJ databases">
        <authorList>
            <person name="Varghese N."/>
        </authorList>
    </citation>
    <scope>NUCLEOTIDE SEQUENCE [LARGE SCALE GENOMIC DNA]</scope>
    <source>
        <strain evidence="2">DSM 45096 / BCRC 16803 / CGMCC 4.1857 / CIP 109030 / JCM 12277 / KCTC 19219 / NBRC 100920 / 33214</strain>
    </source>
</reference>
<dbReference type="AlphaFoldDB" id="A0A1H8BQZ9"/>
<dbReference type="Proteomes" id="UP000183015">
    <property type="component" value="Unassembled WGS sequence"/>
</dbReference>
<dbReference type="Pfam" id="PF05331">
    <property type="entry name" value="DUF742"/>
    <property type="match status" value="1"/>
</dbReference>
<dbReference type="PANTHER" id="PTHR36221:SF1">
    <property type="entry name" value="DUF742 DOMAIN-CONTAINING PROTEIN"/>
    <property type="match status" value="1"/>
</dbReference>
<sequence length="128" mass="13722">MVSASAEPWRRDDEGVVPAYALTGGRTRPRHRMRLETLVSRGPTPDDQLPPCAPTERQLLELFNTAPLPVAEAASRLQMPVLVTQVLISDLIDSGALSVVAAQDAAVPGVQMLEATLAGLRRKFPKAG</sequence>
<dbReference type="STRING" id="235985.SAMN05414137_1737"/>
<dbReference type="InterPro" id="IPR007995">
    <property type="entry name" value="DUF742"/>
</dbReference>
<dbReference type="PANTHER" id="PTHR36221">
    <property type="entry name" value="DUF742 DOMAIN-CONTAINING PROTEIN"/>
    <property type="match status" value="1"/>
</dbReference>
<dbReference type="EMBL" id="FOAZ01000073">
    <property type="protein sequence ID" value="SEM84544.1"/>
    <property type="molecule type" value="Genomic_DNA"/>
</dbReference>
<keyword evidence="2" id="KW-1185">Reference proteome</keyword>